<name>A0A2S2DLD2_9BURK</name>
<dbReference type="PANTHER" id="PTHR31272:SF9">
    <property type="entry name" value="BLL1027 PROTEIN"/>
    <property type="match status" value="1"/>
</dbReference>
<dbReference type="GO" id="GO:0017004">
    <property type="term" value="P:cytochrome complex assembly"/>
    <property type="evidence" value="ECO:0007669"/>
    <property type="project" value="UniProtKB-KW"/>
</dbReference>
<evidence type="ECO:0000259" key="8">
    <source>
        <dbReference type="Pfam" id="PF02683"/>
    </source>
</evidence>
<feature type="transmembrane region" description="Helical" evidence="7">
    <location>
        <begin position="171"/>
        <end position="188"/>
    </location>
</feature>
<feature type="transmembrane region" description="Helical" evidence="7">
    <location>
        <begin position="209"/>
        <end position="233"/>
    </location>
</feature>
<keyword evidence="6 7" id="KW-0472">Membrane</keyword>
<dbReference type="AlphaFoldDB" id="A0A2S2DLD2"/>
<dbReference type="Proteomes" id="UP000245820">
    <property type="component" value="Chromosome"/>
</dbReference>
<dbReference type="OrthoDB" id="9811352at2"/>
<feature type="transmembrane region" description="Helical" evidence="7">
    <location>
        <begin position="78"/>
        <end position="96"/>
    </location>
</feature>
<proteinExistence type="inferred from homology"/>
<comment type="similarity">
    <text evidence="2">Belongs to the DsbD family.</text>
</comment>
<reference evidence="9 10" key="1">
    <citation type="submission" date="2018-05" db="EMBL/GenBank/DDBJ databases">
        <title>Complete genome sequence of Massilia oculi sp. nov. CCUG 43427T (=DSM 26321T), the type strain of M. oculi, and comparison with genome sequences of other Massilia strains.</title>
        <authorList>
            <person name="Zhu B."/>
        </authorList>
    </citation>
    <scope>NUCLEOTIDE SEQUENCE [LARGE SCALE GENOMIC DNA]</scope>
    <source>
        <strain evidence="9 10">CCUG 43427</strain>
    </source>
</reference>
<feature type="transmembrane region" description="Helical" evidence="7">
    <location>
        <begin position="12"/>
        <end position="35"/>
    </location>
</feature>
<gene>
    <name evidence="9" type="ORF">DIR46_18325</name>
</gene>
<evidence type="ECO:0000256" key="7">
    <source>
        <dbReference type="SAM" id="Phobius"/>
    </source>
</evidence>
<dbReference type="InterPro" id="IPR003834">
    <property type="entry name" value="Cyt_c_assmbl_TM_dom"/>
</dbReference>
<evidence type="ECO:0000256" key="4">
    <source>
        <dbReference type="ARBA" id="ARBA00022748"/>
    </source>
</evidence>
<evidence type="ECO:0000256" key="1">
    <source>
        <dbReference type="ARBA" id="ARBA00004141"/>
    </source>
</evidence>
<evidence type="ECO:0000313" key="9">
    <source>
        <dbReference type="EMBL" id="AWL06193.1"/>
    </source>
</evidence>
<evidence type="ECO:0000256" key="5">
    <source>
        <dbReference type="ARBA" id="ARBA00022989"/>
    </source>
</evidence>
<sequence>MTALIDAPLALLGGVLTIASPCVLPILPIVLGGTLQDRTEGQRNTRPLFIVAGFVISFAALGMLLASASQHVVLAHETLRYVGLAILAMLGVAMLWKAPYVGLMRWLMNHLSALVSRAMPAGGAERAGNLGGLLLGMSLGAVWTPCAGPVLASILVLVAQAQDLGRSAGLLLLYAIGAGIPMLVIAYGGQFVRTRIRAVARHADRLQQLFGALILATAAAIHFQYDVLLYAHLANFISL</sequence>
<keyword evidence="3 7" id="KW-0812">Transmembrane</keyword>
<evidence type="ECO:0000313" key="10">
    <source>
        <dbReference type="Proteomes" id="UP000245820"/>
    </source>
</evidence>
<protein>
    <submittedName>
        <fullName evidence="9">Cytochrome C biogenesis protein</fullName>
    </submittedName>
</protein>
<dbReference type="KEGG" id="mtim:DIR46_18325"/>
<dbReference type="EMBL" id="CP029343">
    <property type="protein sequence ID" value="AWL06193.1"/>
    <property type="molecule type" value="Genomic_DNA"/>
</dbReference>
<dbReference type="PANTHER" id="PTHR31272">
    <property type="entry name" value="CYTOCHROME C-TYPE BIOGENESIS PROTEIN HI_1454-RELATED"/>
    <property type="match status" value="1"/>
</dbReference>
<dbReference type="Pfam" id="PF02683">
    <property type="entry name" value="DsbD_TM"/>
    <property type="match status" value="1"/>
</dbReference>
<evidence type="ECO:0000256" key="6">
    <source>
        <dbReference type="ARBA" id="ARBA00023136"/>
    </source>
</evidence>
<keyword evidence="5 7" id="KW-1133">Transmembrane helix</keyword>
<evidence type="ECO:0000256" key="2">
    <source>
        <dbReference type="ARBA" id="ARBA00006143"/>
    </source>
</evidence>
<keyword evidence="10" id="KW-1185">Reference proteome</keyword>
<dbReference type="GO" id="GO:0016020">
    <property type="term" value="C:membrane"/>
    <property type="evidence" value="ECO:0007669"/>
    <property type="project" value="UniProtKB-SubCell"/>
</dbReference>
<dbReference type="InterPro" id="IPR051790">
    <property type="entry name" value="Cytochrome_c-biogenesis_DsbD"/>
</dbReference>
<feature type="transmembrane region" description="Helical" evidence="7">
    <location>
        <begin position="133"/>
        <end position="159"/>
    </location>
</feature>
<accession>A0A2S2DLD2</accession>
<evidence type="ECO:0000256" key="3">
    <source>
        <dbReference type="ARBA" id="ARBA00022692"/>
    </source>
</evidence>
<keyword evidence="4" id="KW-0201">Cytochrome c-type biogenesis</keyword>
<dbReference type="RefSeq" id="WP_109346517.1">
    <property type="nucleotide sequence ID" value="NZ_CP029343.1"/>
</dbReference>
<feature type="domain" description="Cytochrome C biogenesis protein transmembrane" evidence="8">
    <location>
        <begin position="10"/>
        <end position="221"/>
    </location>
</feature>
<feature type="transmembrane region" description="Helical" evidence="7">
    <location>
        <begin position="47"/>
        <end position="66"/>
    </location>
</feature>
<comment type="subcellular location">
    <subcellularLocation>
        <location evidence="1">Membrane</location>
        <topology evidence="1">Multi-pass membrane protein</topology>
    </subcellularLocation>
</comment>
<organism evidence="9 10">
    <name type="scientific">Massilia oculi</name>
    <dbReference type="NCBI Taxonomy" id="945844"/>
    <lineage>
        <taxon>Bacteria</taxon>
        <taxon>Pseudomonadati</taxon>
        <taxon>Pseudomonadota</taxon>
        <taxon>Betaproteobacteria</taxon>
        <taxon>Burkholderiales</taxon>
        <taxon>Oxalobacteraceae</taxon>
        <taxon>Telluria group</taxon>
        <taxon>Massilia</taxon>
    </lineage>
</organism>